<reference evidence="2" key="2">
    <citation type="journal article" date="2015" name="Data Brief">
        <title>Shoot transcriptome of the giant reed, Arundo donax.</title>
        <authorList>
            <person name="Barrero R.A."/>
            <person name="Guerrero F.D."/>
            <person name="Moolhuijzen P."/>
            <person name="Goolsby J.A."/>
            <person name="Tidwell J."/>
            <person name="Bellgard S.E."/>
            <person name="Bellgard M.I."/>
        </authorList>
    </citation>
    <scope>NUCLEOTIDE SEQUENCE</scope>
    <source>
        <tissue evidence="2">Shoot tissue taken approximately 20 cm above the soil surface</tissue>
    </source>
</reference>
<evidence type="ECO:0000256" key="1">
    <source>
        <dbReference type="SAM" id="MobiDB-lite"/>
    </source>
</evidence>
<proteinExistence type="predicted"/>
<dbReference type="AlphaFoldDB" id="A0A0A9H3J9"/>
<evidence type="ECO:0000313" key="2">
    <source>
        <dbReference type="EMBL" id="JAE27448.1"/>
    </source>
</evidence>
<reference evidence="2" key="1">
    <citation type="submission" date="2014-09" db="EMBL/GenBank/DDBJ databases">
        <authorList>
            <person name="Magalhaes I.L.F."/>
            <person name="Oliveira U."/>
            <person name="Santos F.R."/>
            <person name="Vidigal T.H.D.A."/>
            <person name="Brescovit A.D."/>
            <person name="Santos A.J."/>
        </authorList>
    </citation>
    <scope>NUCLEOTIDE SEQUENCE</scope>
    <source>
        <tissue evidence="2">Shoot tissue taken approximately 20 cm above the soil surface</tissue>
    </source>
</reference>
<accession>A0A0A9H3J9</accession>
<sequence>MRVSHEHFQRSFFSGASRIMSH</sequence>
<feature type="region of interest" description="Disordered" evidence="1">
    <location>
        <begin position="1"/>
        <end position="22"/>
    </location>
</feature>
<protein>
    <submittedName>
        <fullName evidence="2">Uncharacterized protein</fullName>
    </submittedName>
</protein>
<organism evidence="2">
    <name type="scientific">Arundo donax</name>
    <name type="common">Giant reed</name>
    <name type="synonym">Donax arundinaceus</name>
    <dbReference type="NCBI Taxonomy" id="35708"/>
    <lineage>
        <taxon>Eukaryota</taxon>
        <taxon>Viridiplantae</taxon>
        <taxon>Streptophyta</taxon>
        <taxon>Embryophyta</taxon>
        <taxon>Tracheophyta</taxon>
        <taxon>Spermatophyta</taxon>
        <taxon>Magnoliopsida</taxon>
        <taxon>Liliopsida</taxon>
        <taxon>Poales</taxon>
        <taxon>Poaceae</taxon>
        <taxon>PACMAD clade</taxon>
        <taxon>Arundinoideae</taxon>
        <taxon>Arundineae</taxon>
        <taxon>Arundo</taxon>
    </lineage>
</organism>
<dbReference type="EMBL" id="GBRH01170448">
    <property type="protein sequence ID" value="JAE27448.1"/>
    <property type="molecule type" value="Transcribed_RNA"/>
</dbReference>
<name>A0A0A9H3J9_ARUDO</name>